<feature type="compositionally biased region" description="Basic and acidic residues" evidence="1">
    <location>
        <begin position="372"/>
        <end position="394"/>
    </location>
</feature>
<accession>A0ABZ3FRK1</accession>
<feature type="compositionally biased region" description="Polar residues" evidence="1">
    <location>
        <begin position="359"/>
        <end position="370"/>
    </location>
</feature>
<name>A0ABZ3FRK1_9ACTN</name>
<feature type="region of interest" description="Disordered" evidence="1">
    <location>
        <begin position="344"/>
        <end position="398"/>
    </location>
</feature>
<reference evidence="2 3" key="1">
    <citation type="submission" date="2024-04" db="EMBL/GenBank/DDBJ databases">
        <title>Isolation of an actinomycete strain from pig manure.</title>
        <authorList>
            <person name="Gong T."/>
            <person name="Yu Z."/>
            <person name="An M."/>
            <person name="Wei C."/>
            <person name="Yang W."/>
            <person name="Liu L."/>
        </authorList>
    </citation>
    <scope>NUCLEOTIDE SEQUENCE [LARGE SCALE GENOMIC DNA]</scope>
    <source>
        <strain evidence="2 3">ZF39</strain>
    </source>
</reference>
<keyword evidence="3" id="KW-1185">Reference proteome</keyword>
<dbReference type="InterPro" id="IPR007139">
    <property type="entry name" value="DUF349"/>
</dbReference>
<sequence length="414" mass="46203">MSEAAGPADFGRVAEDGTVYVRTADGERAVGQVPDATPEEALAFYVRRFENLQVEVDLLAARVRAGTMSPEEARKAVNSHKSQIAEANAVGNLQALTERLDSLTGAISEQAEARKVVRAQQNEQTKATKEKMVAEAESLAAGNDWRGGVNRFRALLEEWKALPRIDRTTDDALWHRFSSARTTYTRRRKAQFAQQAEKRDAAKAVKERIIGEAESLAVSTEWGPTAGAFRDLMQQWKAAGPAPREVDEQLWQTFRGLQDQFFAARSAAMSEQDAEFKGNQEAKEKLLDEAEKTVLPIKDLAASKQAFRSFLDQFAEIGKVPRDSIRPIENRVRALETAIREAEEEQWRRTNPEARQRASDTANKLQNQIDELNAKAEKAEARGDAKKAKEHRDAAGTYQSWLEQAEKAVQDYSG</sequence>
<dbReference type="EMBL" id="CP154795">
    <property type="protein sequence ID" value="XAN07442.1"/>
    <property type="molecule type" value="Genomic_DNA"/>
</dbReference>
<feature type="compositionally biased region" description="Basic and acidic residues" evidence="1">
    <location>
        <begin position="344"/>
        <end position="358"/>
    </location>
</feature>
<dbReference type="RefSeq" id="WP_425308903.1">
    <property type="nucleotide sequence ID" value="NZ_CP154795.1"/>
</dbReference>
<protein>
    <submittedName>
        <fullName evidence="2">DUF349 domain-containing protein</fullName>
    </submittedName>
</protein>
<evidence type="ECO:0000313" key="2">
    <source>
        <dbReference type="EMBL" id="XAN07442.1"/>
    </source>
</evidence>
<evidence type="ECO:0000313" key="3">
    <source>
        <dbReference type="Proteomes" id="UP001442841"/>
    </source>
</evidence>
<dbReference type="Pfam" id="PF03993">
    <property type="entry name" value="DUF349"/>
    <property type="match status" value="3"/>
</dbReference>
<gene>
    <name evidence="2" type="ORF">AADG42_09110</name>
</gene>
<organism evidence="2 3">
    <name type="scientific">Ammonicoccus fulvus</name>
    <dbReference type="NCBI Taxonomy" id="3138240"/>
    <lineage>
        <taxon>Bacteria</taxon>
        <taxon>Bacillati</taxon>
        <taxon>Actinomycetota</taxon>
        <taxon>Actinomycetes</taxon>
        <taxon>Propionibacteriales</taxon>
        <taxon>Propionibacteriaceae</taxon>
        <taxon>Ammonicoccus</taxon>
    </lineage>
</organism>
<evidence type="ECO:0000256" key="1">
    <source>
        <dbReference type="SAM" id="MobiDB-lite"/>
    </source>
</evidence>
<proteinExistence type="predicted"/>
<dbReference type="Proteomes" id="UP001442841">
    <property type="component" value="Chromosome"/>
</dbReference>